<dbReference type="Pfam" id="PF01804">
    <property type="entry name" value="Penicil_amidase"/>
    <property type="match status" value="1"/>
</dbReference>
<dbReference type="PANTHER" id="PTHR34218:SF3">
    <property type="entry name" value="ACYL-HOMOSERINE LACTONE ACYLASE PVDQ"/>
    <property type="match status" value="1"/>
</dbReference>
<evidence type="ECO:0000256" key="6">
    <source>
        <dbReference type="PIRSR" id="PIRSR001227-2"/>
    </source>
</evidence>
<comment type="similarity">
    <text evidence="1">Belongs to the peptidase S45 family.</text>
</comment>
<dbReference type="Gene3D" id="1.10.1400.10">
    <property type="match status" value="1"/>
</dbReference>
<evidence type="ECO:0000256" key="3">
    <source>
        <dbReference type="ARBA" id="ARBA00022801"/>
    </source>
</evidence>
<feature type="binding site" evidence="6">
    <location>
        <position position="252"/>
    </location>
    <ligand>
        <name>Ca(2+)</name>
        <dbReference type="ChEBI" id="CHEBI:29108"/>
    </ligand>
</feature>
<organism evidence="8 9">
    <name type="scientific">Microscilla marina ATCC 23134</name>
    <dbReference type="NCBI Taxonomy" id="313606"/>
    <lineage>
        <taxon>Bacteria</taxon>
        <taxon>Pseudomonadati</taxon>
        <taxon>Bacteroidota</taxon>
        <taxon>Cytophagia</taxon>
        <taxon>Cytophagales</taxon>
        <taxon>Microscillaceae</taxon>
        <taxon>Microscilla</taxon>
    </lineage>
</organism>
<dbReference type="PANTHER" id="PTHR34218">
    <property type="entry name" value="PEPTIDASE S45 PENICILLIN AMIDASE"/>
    <property type="match status" value="1"/>
</dbReference>
<dbReference type="EMBL" id="AAWS01000034">
    <property type="protein sequence ID" value="EAY26446.1"/>
    <property type="molecule type" value="Genomic_DNA"/>
</dbReference>
<dbReference type="InterPro" id="IPR029055">
    <property type="entry name" value="Ntn_hydrolases_N"/>
</dbReference>
<dbReference type="PROSITE" id="PS51257">
    <property type="entry name" value="PROKAR_LIPOPROTEIN"/>
    <property type="match status" value="1"/>
</dbReference>
<dbReference type="InterPro" id="IPR043147">
    <property type="entry name" value="Penicillin_amidase_A-knob"/>
</dbReference>
<evidence type="ECO:0000256" key="5">
    <source>
        <dbReference type="PIRSR" id="PIRSR001227-1"/>
    </source>
</evidence>
<dbReference type="Gene3D" id="3.60.20.10">
    <property type="entry name" value="Glutamine Phosphoribosylpyrophosphate, subunit 1, domain 1"/>
    <property type="match status" value="1"/>
</dbReference>
<dbReference type="CDD" id="cd01936">
    <property type="entry name" value="Ntn_CA"/>
    <property type="match status" value="1"/>
</dbReference>
<name>A1ZT56_MICM2</name>
<protein>
    <submittedName>
        <fullName evidence="8">Glutaryl 7-aminocephalosporanic acid acylase</fullName>
        <ecNumber evidence="8">3.5.1.-</ecNumber>
    </submittedName>
</protein>
<dbReference type="EC" id="3.5.1.-" evidence="8"/>
<dbReference type="GO" id="GO:0046872">
    <property type="term" value="F:metal ion binding"/>
    <property type="evidence" value="ECO:0007669"/>
    <property type="project" value="UniProtKB-KW"/>
</dbReference>
<reference evidence="8 9" key="1">
    <citation type="submission" date="2007-01" db="EMBL/GenBank/DDBJ databases">
        <authorList>
            <person name="Haygood M."/>
            <person name="Podell S."/>
            <person name="Anderson C."/>
            <person name="Hopkinson B."/>
            <person name="Roe K."/>
            <person name="Barbeau K."/>
            <person name="Gaasterland T."/>
            <person name="Ferriera S."/>
            <person name="Johnson J."/>
            <person name="Kravitz S."/>
            <person name="Beeson K."/>
            <person name="Sutton G."/>
            <person name="Rogers Y.-H."/>
            <person name="Friedman R."/>
            <person name="Frazier M."/>
            <person name="Venter J.C."/>
        </authorList>
    </citation>
    <scope>NUCLEOTIDE SEQUENCE [LARGE SCALE GENOMIC DNA]</scope>
    <source>
        <strain evidence="8 9">ATCC 23134</strain>
    </source>
</reference>
<proteinExistence type="inferred from homology"/>
<keyword evidence="4" id="KW-0865">Zymogen</keyword>
<dbReference type="MEROPS" id="S45.002"/>
<dbReference type="Gene3D" id="1.10.439.10">
    <property type="entry name" value="Penicillin Amidohydrolase, domain 1"/>
    <property type="match status" value="1"/>
</dbReference>
<dbReference type="OrthoDB" id="9759796at2"/>
<comment type="cofactor">
    <cofactor evidence="6">
        <name>Ca(2+)</name>
        <dbReference type="ChEBI" id="CHEBI:29108"/>
    </cofactor>
    <text evidence="6">Binds 1 Ca(2+) ion per dimer.</text>
</comment>
<comment type="caution">
    <text evidence="8">The sequence shown here is derived from an EMBL/GenBank/DDBJ whole genome shotgun (WGS) entry which is preliminary data.</text>
</comment>
<dbReference type="InterPro" id="IPR014395">
    <property type="entry name" value="Pen/GL7ACA/AHL_acylase"/>
</dbReference>
<sequence length="693" mass="79618">MTIRNLFTLFFISWLGLSCQAQNTQSINFKQTRIIWDTWGVPHIYAKNDQDLFMAMGWAHMHNHGNLILKMYGKSRGKAAEYWGMRYLHNDKLIHSLQFPQLAKRWQKKQHPTQKKHIEAFVKGMNKYAQAHPNHFDKKYKVVLPVTTNDIHLHLMYVVFTRFVGGSELGRVQKWADKGSNAYAIAPSRSASKNAMLVQNPHLPWSNEFLFHEMHLISPRHNTYGVNLVGLPGIAIGFNQHLGWSHTDNTIDNADTYELELKDGGYVMDGAVKPFVKTRTTIRIKTKEGKFQRKTIDLLASEHGPVVKMSKRRALAIKMAGTNAPNMALQWWKMATAKNLRQFEKALKMQQIPFWNVMYADKKGNIFYLFNGRVPVRSKGDWVFWNNVVKGNTTATLWHKIHAYKEMPQVKNPPQGWLQNANDPPWSVTFPPLLIPKNYPPYMAPIRMGFRPQRSARMLAEDTSITFDELVAYKHSTRSELADRILDDLFAAIDQHGNALSQEAKKVLQNWNRHLDNDSKGAYLFYAWASKMGFWRSKMYKTPWNAAQPRTTPDGLAQPKKAVKMLNAVATYLKQKHGKLTVAWGKMHRLKYGKYNLPANGSAGGIGVFRVAWEGYTDKQGINYVGGGDSWVGVIEFGKTVKAKVLLSYGNSTQKTSKHYGDQLPLFSKKKLRNAWFYPQDVFKHKVREEVFD</sequence>
<feature type="chain" id="PRO_5002642214" evidence="7">
    <location>
        <begin position="22"/>
        <end position="693"/>
    </location>
</feature>
<evidence type="ECO:0000313" key="8">
    <source>
        <dbReference type="EMBL" id="EAY26446.1"/>
    </source>
</evidence>
<dbReference type="InterPro" id="IPR002692">
    <property type="entry name" value="S45"/>
</dbReference>
<gene>
    <name evidence="8" type="ORF">M23134_07041</name>
</gene>
<evidence type="ECO:0000313" key="9">
    <source>
        <dbReference type="Proteomes" id="UP000004095"/>
    </source>
</evidence>
<dbReference type="PIRSF" id="PIRSF001227">
    <property type="entry name" value="Pen_acylase"/>
    <property type="match status" value="1"/>
</dbReference>
<dbReference type="SUPFAM" id="SSF56235">
    <property type="entry name" value="N-terminal nucleophile aminohydrolases (Ntn hydrolases)"/>
    <property type="match status" value="1"/>
</dbReference>
<keyword evidence="2 7" id="KW-0732">Signal</keyword>
<accession>A1ZT56</accession>
<evidence type="ECO:0000256" key="7">
    <source>
        <dbReference type="SAM" id="SignalP"/>
    </source>
</evidence>
<feature type="active site" description="Nucleophile" evidence="5">
    <location>
        <position position="180"/>
    </location>
</feature>
<evidence type="ECO:0000256" key="4">
    <source>
        <dbReference type="ARBA" id="ARBA00023145"/>
    </source>
</evidence>
<keyword evidence="6" id="KW-0106">Calcium</keyword>
<dbReference type="RefSeq" id="WP_002700990.1">
    <property type="nucleotide sequence ID" value="NZ_AAWS01000034.1"/>
</dbReference>
<dbReference type="InterPro" id="IPR043146">
    <property type="entry name" value="Penicillin_amidase_N_B-knob"/>
</dbReference>
<dbReference type="GO" id="GO:0017000">
    <property type="term" value="P:antibiotic biosynthetic process"/>
    <property type="evidence" value="ECO:0007669"/>
    <property type="project" value="InterPro"/>
</dbReference>
<evidence type="ECO:0000256" key="2">
    <source>
        <dbReference type="ARBA" id="ARBA00022729"/>
    </source>
</evidence>
<dbReference type="InterPro" id="IPR023343">
    <property type="entry name" value="Penicillin_amidase_dom1"/>
</dbReference>
<evidence type="ECO:0000256" key="1">
    <source>
        <dbReference type="ARBA" id="ARBA00006586"/>
    </source>
</evidence>
<keyword evidence="3 8" id="KW-0378">Hydrolase</keyword>
<dbReference type="AlphaFoldDB" id="A1ZT56"/>
<keyword evidence="6" id="KW-0479">Metal-binding</keyword>
<dbReference type="Gene3D" id="2.30.120.10">
    <property type="match status" value="1"/>
</dbReference>
<dbReference type="Proteomes" id="UP000004095">
    <property type="component" value="Unassembled WGS sequence"/>
</dbReference>
<keyword evidence="9" id="KW-1185">Reference proteome</keyword>
<feature type="signal peptide" evidence="7">
    <location>
        <begin position="1"/>
        <end position="21"/>
    </location>
</feature>
<feature type="binding site" evidence="6">
    <location>
        <position position="255"/>
    </location>
    <ligand>
        <name>Ca(2+)</name>
        <dbReference type="ChEBI" id="CHEBI:29108"/>
    </ligand>
</feature>
<dbReference type="eggNOG" id="COG2366">
    <property type="taxonomic scope" value="Bacteria"/>
</dbReference>
<dbReference type="GO" id="GO:0016811">
    <property type="term" value="F:hydrolase activity, acting on carbon-nitrogen (but not peptide) bonds, in linear amides"/>
    <property type="evidence" value="ECO:0007669"/>
    <property type="project" value="InterPro"/>
</dbReference>